<dbReference type="GO" id="GO:0008312">
    <property type="term" value="F:7S RNA binding"/>
    <property type="evidence" value="ECO:0007669"/>
    <property type="project" value="InterPro"/>
</dbReference>
<evidence type="ECO:0000313" key="7">
    <source>
        <dbReference type="Proteomes" id="UP000051952"/>
    </source>
</evidence>
<proteinExistence type="predicted"/>
<evidence type="ECO:0000313" key="6">
    <source>
        <dbReference type="EMBL" id="CUG87497.1"/>
    </source>
</evidence>
<evidence type="ECO:0000256" key="1">
    <source>
        <dbReference type="ARBA" id="ARBA00004496"/>
    </source>
</evidence>
<evidence type="ECO:0000256" key="5">
    <source>
        <dbReference type="SAM" id="MobiDB-lite"/>
    </source>
</evidence>
<feature type="region of interest" description="Disordered" evidence="5">
    <location>
        <begin position="142"/>
        <end position="175"/>
    </location>
</feature>
<dbReference type="GO" id="GO:0005786">
    <property type="term" value="C:signal recognition particle, endoplasmic reticulum targeting"/>
    <property type="evidence" value="ECO:0007669"/>
    <property type="project" value="UniProtKB-KW"/>
</dbReference>
<dbReference type="GO" id="GO:0006617">
    <property type="term" value="P:SRP-dependent cotranslational protein targeting to membrane, signal sequence recognition"/>
    <property type="evidence" value="ECO:0007669"/>
    <property type="project" value="TreeGrafter"/>
</dbReference>
<dbReference type="Pfam" id="PF01922">
    <property type="entry name" value="SRP19"/>
    <property type="match status" value="1"/>
</dbReference>
<keyword evidence="3" id="KW-0733">Signal recognition particle</keyword>
<reference evidence="7" key="1">
    <citation type="submission" date="2015-09" db="EMBL/GenBank/DDBJ databases">
        <authorList>
            <consortium name="Pathogen Informatics"/>
        </authorList>
    </citation>
    <scope>NUCLEOTIDE SEQUENCE [LARGE SCALE GENOMIC DNA]</scope>
    <source>
        <strain evidence="7">Lake Konstanz</strain>
    </source>
</reference>
<dbReference type="InterPro" id="IPR002778">
    <property type="entry name" value="Signal_recog_particle_SRP19"/>
</dbReference>
<dbReference type="PANTHER" id="PTHR17453">
    <property type="entry name" value="SIGNAL RECOGNITION PARTICLE 19 KD PROTEIN"/>
    <property type="match status" value="1"/>
</dbReference>
<dbReference type="SUPFAM" id="SSF69695">
    <property type="entry name" value="SRP19"/>
    <property type="match status" value="1"/>
</dbReference>
<keyword evidence="7" id="KW-1185">Reference proteome</keyword>
<dbReference type="Proteomes" id="UP000051952">
    <property type="component" value="Unassembled WGS sequence"/>
</dbReference>
<gene>
    <name evidence="6" type="ORF">BSAL_10420</name>
</gene>
<comment type="subcellular location">
    <subcellularLocation>
        <location evidence="1">Cytoplasm</location>
    </subcellularLocation>
</comment>
<dbReference type="Gene3D" id="3.30.56.30">
    <property type="entry name" value="Signal recognition particle, SRP19-like subunit"/>
    <property type="match status" value="1"/>
</dbReference>
<name>A0A0S4J7U0_BODSA</name>
<evidence type="ECO:0000256" key="4">
    <source>
        <dbReference type="ARBA" id="ARBA00023274"/>
    </source>
</evidence>
<dbReference type="VEuPathDB" id="TriTrypDB:BSAL_10420"/>
<dbReference type="PANTHER" id="PTHR17453:SF0">
    <property type="entry name" value="SIGNAL RECOGNITION PARTICLE 19 KDA PROTEIN"/>
    <property type="match status" value="1"/>
</dbReference>
<accession>A0A0S4J7U0</accession>
<sequence>MAAAAPPMVGQRVPTIDKKKYQTIFPQYIDANLGPKYGRRLTKTQSVESPTLEEMVLSLRQLGYTEVYVNPRASLPCAQSQLRQVPAPRGAIKVAIKLPADAHYIKKSDFDVQTRDITVEGLPNKSEVLRRMAEIIKTRVVNRPQPINMTPAHQPKEGSGNAIKGPSAPAASKRR</sequence>
<keyword evidence="2" id="KW-0963">Cytoplasm</keyword>
<dbReference type="AlphaFoldDB" id="A0A0S4J7U0"/>
<evidence type="ECO:0000256" key="2">
    <source>
        <dbReference type="ARBA" id="ARBA00022490"/>
    </source>
</evidence>
<keyword evidence="4" id="KW-0687">Ribonucleoprotein</keyword>
<dbReference type="InterPro" id="IPR036521">
    <property type="entry name" value="SRP19-like_sf"/>
</dbReference>
<dbReference type="OMA" id="PVDEHYI"/>
<evidence type="ECO:0000256" key="3">
    <source>
        <dbReference type="ARBA" id="ARBA00023135"/>
    </source>
</evidence>
<organism evidence="6 7">
    <name type="scientific">Bodo saltans</name>
    <name type="common">Flagellated protozoan</name>
    <dbReference type="NCBI Taxonomy" id="75058"/>
    <lineage>
        <taxon>Eukaryota</taxon>
        <taxon>Discoba</taxon>
        <taxon>Euglenozoa</taxon>
        <taxon>Kinetoplastea</taxon>
        <taxon>Metakinetoplastina</taxon>
        <taxon>Eubodonida</taxon>
        <taxon>Bodonidae</taxon>
        <taxon>Bodo</taxon>
    </lineage>
</organism>
<dbReference type="OrthoDB" id="2190947at2759"/>
<dbReference type="EMBL" id="CYKH01001529">
    <property type="protein sequence ID" value="CUG87497.1"/>
    <property type="molecule type" value="Genomic_DNA"/>
</dbReference>
<protein>
    <submittedName>
        <fullName evidence="6">Signal recognition particle 19, putative</fullName>
    </submittedName>
</protein>